<feature type="domain" description="DNA mismatch repair proteins mutS family" evidence="9">
    <location>
        <begin position="719"/>
        <end position="735"/>
    </location>
</feature>
<dbReference type="NCBIfam" id="NF003810">
    <property type="entry name" value="PRK05399.1"/>
    <property type="match status" value="1"/>
</dbReference>
<evidence type="ECO:0000259" key="9">
    <source>
        <dbReference type="PROSITE" id="PS00486"/>
    </source>
</evidence>
<evidence type="ECO:0000313" key="10">
    <source>
        <dbReference type="EnsemblMetazoa" id="Aqu2.1.21551_001"/>
    </source>
</evidence>
<dbReference type="InParanoid" id="A0A1X7U1M9"/>
<sequence length="839" mass="94234">MRQTTCAVMATRGLMRLSGLCFRNYSTLYRRASLIAQFRSIKKQYPEHLLLFQVGDFYEIFGEDAALVSSRTSLRTCIRKKTLLAGFPIRALAEWQKTLLQAGFKLAVCNQIQERSPNGKLMNREVVQLITPGTLLEPEGDAANHLMSIVPGPEENLGIAWLELSTSKFQVTMITEDQLDEHIERVSPSEVLLSEKTNQLLKGGDMGTTQHIPSSVKGLISSLVIKECQITSIPGEWLKETAEPSETYKSILTSLSKDGYSSLESQASLSILNYIRHTQRSLVPFLRPPLHYSHTNHVTIDARTRRSLELVTPLLANTRAQTLLGCIDKTVTAGGKRLIRERLSAPLTNVNDINRRLNVVEYFKNRQWESDWLVTALKSICDLERFIQKVATGRASLEDLFLIGNTLSTTHDIIQYLKEDLSKESDLQEELRGLQEFPKLTKKLNSAICKKNFTIKKGYSMEADRLQKQLKENETQVDLLANNMKERFNLSKLLVVQHKQFYRILETTKTQGKHIDRRSLRSVEETQSAERFSNPELEKLNLEHLRLTTEYGLIETRIQSELLDKVRENTSDLLEAAQGLASLDVSLSLANVARNKNYCKPVLTNEGSVFNIINGYHPVLSSAVKAQVIPNDCKMEEHKTWIITGPNMGGKSTFLRQNALIVILAQMGSFVPANSAEISVTDKVFARVGASDNLTKGQSTFYTEMIETAHILSTATPASFVILDEIGRGTATSEGVAIAQSVIEYIHKAIGCRTLLATHFHELTETLSNRYDEIGSYYTVAQPWSNGEIILTYKIEMGSTDSSYALQTARLAGLPEPVLERAQNLMSVRKEEMEPVNKE</sequence>
<dbReference type="GO" id="GO:0006298">
    <property type="term" value="P:mismatch repair"/>
    <property type="evidence" value="ECO:0007669"/>
    <property type="project" value="InterPro"/>
</dbReference>
<evidence type="ECO:0000256" key="5">
    <source>
        <dbReference type="ARBA" id="ARBA00023125"/>
    </source>
</evidence>
<dbReference type="Pfam" id="PF00488">
    <property type="entry name" value="MutS_V"/>
    <property type="match status" value="1"/>
</dbReference>
<keyword evidence="8" id="KW-0175">Coiled coil</keyword>
<dbReference type="Pfam" id="PF05190">
    <property type="entry name" value="MutS_IV"/>
    <property type="match status" value="1"/>
</dbReference>
<dbReference type="STRING" id="400682.A0A1X7U1M9"/>
<evidence type="ECO:0000256" key="8">
    <source>
        <dbReference type="SAM" id="Coils"/>
    </source>
</evidence>
<keyword evidence="5 7" id="KW-0238">DNA-binding</keyword>
<evidence type="ECO:0000256" key="7">
    <source>
        <dbReference type="RuleBase" id="RU003756"/>
    </source>
</evidence>
<dbReference type="Gene3D" id="3.40.50.300">
    <property type="entry name" value="P-loop containing nucleotide triphosphate hydrolases"/>
    <property type="match status" value="1"/>
</dbReference>
<dbReference type="OrthoDB" id="10252754at2759"/>
<dbReference type="InterPro" id="IPR016151">
    <property type="entry name" value="DNA_mismatch_repair_MutS_N"/>
</dbReference>
<dbReference type="InterPro" id="IPR007860">
    <property type="entry name" value="DNA_mmatch_repair_MutS_con_dom"/>
</dbReference>
<dbReference type="InterPro" id="IPR027417">
    <property type="entry name" value="P-loop_NTPase"/>
</dbReference>
<dbReference type="InterPro" id="IPR007695">
    <property type="entry name" value="DNA_mismatch_repair_MutS-lik_N"/>
</dbReference>
<reference evidence="10" key="1">
    <citation type="submission" date="2017-05" db="UniProtKB">
        <authorList>
            <consortium name="EnsemblMetazoa"/>
        </authorList>
    </citation>
    <scope>IDENTIFICATION</scope>
</reference>
<keyword evidence="4" id="KW-0067">ATP-binding</keyword>
<dbReference type="InterPro" id="IPR007696">
    <property type="entry name" value="DNA_mismatch_repair_MutS_core"/>
</dbReference>
<dbReference type="InterPro" id="IPR036678">
    <property type="entry name" value="MutS_con_dom_sf"/>
</dbReference>
<dbReference type="eggNOG" id="ENOG502QUUG">
    <property type="taxonomic scope" value="Eukaryota"/>
</dbReference>
<dbReference type="Pfam" id="PF01624">
    <property type="entry name" value="MutS_I"/>
    <property type="match status" value="1"/>
</dbReference>
<feature type="coiled-coil region" evidence="8">
    <location>
        <begin position="456"/>
        <end position="483"/>
    </location>
</feature>
<dbReference type="PIRSF" id="PIRSF037677">
    <property type="entry name" value="DNA_mis_repair_Msh6"/>
    <property type="match status" value="1"/>
</dbReference>
<dbReference type="Gene3D" id="3.40.1170.10">
    <property type="entry name" value="DNA repair protein MutS, domain I"/>
    <property type="match status" value="1"/>
</dbReference>
<dbReference type="GO" id="GO:0030983">
    <property type="term" value="F:mismatched DNA binding"/>
    <property type="evidence" value="ECO:0007669"/>
    <property type="project" value="InterPro"/>
</dbReference>
<dbReference type="InterPro" id="IPR000432">
    <property type="entry name" value="DNA_mismatch_repair_MutS_C"/>
</dbReference>
<organism evidence="10">
    <name type="scientific">Amphimedon queenslandica</name>
    <name type="common">Sponge</name>
    <dbReference type="NCBI Taxonomy" id="400682"/>
    <lineage>
        <taxon>Eukaryota</taxon>
        <taxon>Metazoa</taxon>
        <taxon>Porifera</taxon>
        <taxon>Demospongiae</taxon>
        <taxon>Heteroscleromorpha</taxon>
        <taxon>Haplosclerida</taxon>
        <taxon>Niphatidae</taxon>
        <taxon>Amphimedon</taxon>
    </lineage>
</organism>
<dbReference type="AlphaFoldDB" id="A0A1X7U1M9"/>
<dbReference type="GO" id="GO:0140664">
    <property type="term" value="F:ATP-dependent DNA damage sensor activity"/>
    <property type="evidence" value="ECO:0007669"/>
    <property type="project" value="InterPro"/>
</dbReference>
<name>A0A1X7U1M9_AMPQE</name>
<proteinExistence type="inferred from homology"/>
<dbReference type="GO" id="GO:0005634">
    <property type="term" value="C:nucleus"/>
    <property type="evidence" value="ECO:0007669"/>
    <property type="project" value="TreeGrafter"/>
</dbReference>
<dbReference type="SMART" id="SM00533">
    <property type="entry name" value="MUTSd"/>
    <property type="match status" value="1"/>
</dbReference>
<dbReference type="InterPro" id="IPR036187">
    <property type="entry name" value="DNA_mismatch_repair_MutS_sf"/>
</dbReference>
<keyword evidence="2 7" id="KW-0547">Nucleotide-binding</keyword>
<dbReference type="SUPFAM" id="SSF53150">
    <property type="entry name" value="DNA repair protein MutS, domain II"/>
    <property type="match status" value="1"/>
</dbReference>
<evidence type="ECO:0000256" key="4">
    <source>
        <dbReference type="ARBA" id="ARBA00022840"/>
    </source>
</evidence>
<dbReference type="Pfam" id="PF05188">
    <property type="entry name" value="MutS_II"/>
    <property type="match status" value="1"/>
</dbReference>
<dbReference type="GO" id="GO:0043504">
    <property type="term" value="P:mitochondrial DNA repair"/>
    <property type="evidence" value="ECO:0007669"/>
    <property type="project" value="TreeGrafter"/>
</dbReference>
<dbReference type="SUPFAM" id="SSF55271">
    <property type="entry name" value="DNA repair protein MutS, domain I"/>
    <property type="match status" value="1"/>
</dbReference>
<keyword evidence="3 7" id="KW-0227">DNA damage</keyword>
<dbReference type="GO" id="GO:0005524">
    <property type="term" value="F:ATP binding"/>
    <property type="evidence" value="ECO:0007669"/>
    <property type="project" value="UniProtKB-KW"/>
</dbReference>
<dbReference type="SMART" id="SM00534">
    <property type="entry name" value="MUTSac"/>
    <property type="match status" value="1"/>
</dbReference>
<evidence type="ECO:0000256" key="2">
    <source>
        <dbReference type="ARBA" id="ARBA00022741"/>
    </source>
</evidence>
<evidence type="ECO:0000256" key="3">
    <source>
        <dbReference type="ARBA" id="ARBA00022763"/>
    </source>
</evidence>
<keyword evidence="6 7" id="KW-0234">DNA repair</keyword>
<evidence type="ECO:0000256" key="6">
    <source>
        <dbReference type="ARBA" id="ARBA00023204"/>
    </source>
</evidence>
<dbReference type="SUPFAM" id="SSF52540">
    <property type="entry name" value="P-loop containing nucleoside triphosphate hydrolases"/>
    <property type="match status" value="1"/>
</dbReference>
<accession>A0A1X7U1M9</accession>
<dbReference type="InterPro" id="IPR007861">
    <property type="entry name" value="DNA_mismatch_repair_MutS_clamp"/>
</dbReference>
<dbReference type="GO" id="GO:0005739">
    <property type="term" value="C:mitochondrion"/>
    <property type="evidence" value="ECO:0007669"/>
    <property type="project" value="TreeGrafter"/>
</dbReference>
<protein>
    <recommendedName>
        <fullName evidence="9">DNA mismatch repair proteins mutS family domain-containing protein</fullName>
    </recommendedName>
</protein>
<dbReference type="Gene3D" id="3.30.420.110">
    <property type="entry name" value="MutS, connector domain"/>
    <property type="match status" value="1"/>
</dbReference>
<comment type="function">
    <text evidence="7">Component of the post-replicative DNA mismatch repair system (MMR).</text>
</comment>
<dbReference type="EnsemblMetazoa" id="Aqu2.1.21551_001">
    <property type="protein sequence ID" value="Aqu2.1.21551_001"/>
    <property type="gene ID" value="Aqu2.1.21551"/>
</dbReference>
<dbReference type="PANTHER" id="PTHR11361:SF34">
    <property type="entry name" value="DNA MISMATCH REPAIR PROTEIN MSH1, MITOCHONDRIAL"/>
    <property type="match status" value="1"/>
</dbReference>
<dbReference type="Pfam" id="PF05192">
    <property type="entry name" value="MutS_III"/>
    <property type="match status" value="1"/>
</dbReference>
<dbReference type="SUPFAM" id="SSF48334">
    <property type="entry name" value="DNA repair protein MutS, domain III"/>
    <property type="match status" value="1"/>
</dbReference>
<dbReference type="PROSITE" id="PS00486">
    <property type="entry name" value="DNA_MISMATCH_REPAIR_2"/>
    <property type="match status" value="1"/>
</dbReference>
<dbReference type="InterPro" id="IPR017261">
    <property type="entry name" value="DNA_mismatch_repair_MutS/MSH"/>
</dbReference>
<dbReference type="InterPro" id="IPR045076">
    <property type="entry name" value="MutS"/>
</dbReference>
<evidence type="ECO:0000256" key="1">
    <source>
        <dbReference type="ARBA" id="ARBA00006271"/>
    </source>
</evidence>
<comment type="similarity">
    <text evidence="1 7">Belongs to the DNA mismatch repair MutS family.</text>
</comment>
<dbReference type="Gene3D" id="1.10.1420.10">
    <property type="match status" value="2"/>
</dbReference>
<dbReference type="PANTHER" id="PTHR11361">
    <property type="entry name" value="DNA MISMATCH REPAIR PROTEIN MUTS FAMILY MEMBER"/>
    <property type="match status" value="1"/>
</dbReference>